<dbReference type="NCBIfam" id="NF005102">
    <property type="entry name" value="PRK06541.1"/>
    <property type="match status" value="1"/>
</dbReference>
<dbReference type="PANTHER" id="PTHR43094">
    <property type="entry name" value="AMINOTRANSFERASE"/>
    <property type="match status" value="1"/>
</dbReference>
<protein>
    <submittedName>
        <fullName evidence="5">Unannotated protein</fullName>
    </submittedName>
</protein>
<dbReference type="InterPro" id="IPR015422">
    <property type="entry name" value="PyrdxlP-dep_Trfase_small"/>
</dbReference>
<dbReference type="Gene3D" id="3.40.640.10">
    <property type="entry name" value="Type I PLP-dependent aspartate aminotransferase-like (Major domain)"/>
    <property type="match status" value="1"/>
</dbReference>
<keyword evidence="3" id="KW-0808">Transferase</keyword>
<dbReference type="EMBL" id="CAEZZZ010000014">
    <property type="protein sequence ID" value="CAB4776072.1"/>
    <property type="molecule type" value="Genomic_DNA"/>
</dbReference>
<dbReference type="CDD" id="cd00610">
    <property type="entry name" value="OAT_like"/>
    <property type="match status" value="1"/>
</dbReference>
<dbReference type="Gene3D" id="3.90.1150.10">
    <property type="entry name" value="Aspartate Aminotransferase, domain 1"/>
    <property type="match status" value="1"/>
</dbReference>
<gene>
    <name evidence="5" type="ORF">UFOPK2931_00440</name>
</gene>
<dbReference type="AlphaFoldDB" id="A0A6J6VU18"/>
<dbReference type="GO" id="GO:0030170">
    <property type="term" value="F:pyridoxal phosphate binding"/>
    <property type="evidence" value="ECO:0007669"/>
    <property type="project" value="InterPro"/>
</dbReference>
<dbReference type="FunFam" id="3.40.640.10:FF:000014">
    <property type="entry name" value="Adenosylmethionine-8-amino-7-oxononanoate aminotransferase, probable"/>
    <property type="match status" value="1"/>
</dbReference>
<dbReference type="InterPro" id="IPR015421">
    <property type="entry name" value="PyrdxlP-dep_Trfase_major"/>
</dbReference>
<comment type="similarity">
    <text evidence="1">Belongs to the class-III pyridoxal-phosphate-dependent aminotransferase family.</text>
</comment>
<organism evidence="5">
    <name type="scientific">freshwater metagenome</name>
    <dbReference type="NCBI Taxonomy" id="449393"/>
    <lineage>
        <taxon>unclassified sequences</taxon>
        <taxon>metagenomes</taxon>
        <taxon>ecological metagenomes</taxon>
    </lineage>
</organism>
<evidence type="ECO:0000256" key="3">
    <source>
        <dbReference type="ARBA" id="ARBA00022679"/>
    </source>
</evidence>
<reference evidence="5" key="1">
    <citation type="submission" date="2020-05" db="EMBL/GenBank/DDBJ databases">
        <authorList>
            <person name="Chiriac C."/>
            <person name="Salcher M."/>
            <person name="Ghai R."/>
            <person name="Kavagutti S V."/>
        </authorList>
    </citation>
    <scope>NUCLEOTIDE SEQUENCE</scope>
</reference>
<dbReference type="SUPFAM" id="SSF53383">
    <property type="entry name" value="PLP-dependent transferases"/>
    <property type="match status" value="1"/>
</dbReference>
<evidence type="ECO:0000256" key="4">
    <source>
        <dbReference type="ARBA" id="ARBA00022898"/>
    </source>
</evidence>
<accession>A0A6J6VU18</accession>
<evidence type="ECO:0000256" key="2">
    <source>
        <dbReference type="ARBA" id="ARBA00022576"/>
    </source>
</evidence>
<name>A0A6J6VU18_9ZZZZ</name>
<dbReference type="PANTHER" id="PTHR43094:SF1">
    <property type="entry name" value="AMINOTRANSFERASE CLASS-III"/>
    <property type="match status" value="1"/>
</dbReference>
<dbReference type="InterPro" id="IPR015424">
    <property type="entry name" value="PyrdxlP-dep_Trfase"/>
</dbReference>
<dbReference type="InterPro" id="IPR005814">
    <property type="entry name" value="Aminotrans_3"/>
</dbReference>
<proteinExistence type="inferred from homology"/>
<evidence type="ECO:0000256" key="1">
    <source>
        <dbReference type="ARBA" id="ARBA00008954"/>
    </source>
</evidence>
<keyword evidence="2" id="KW-0032">Aminotransferase</keyword>
<sequence>MATTSTFDNVQFFESDLESNWSNRAKEHLWMHFSRMGAYEDGGSIPIIVKGEGAYIYDDRGKKYFDGISSLFTVQVGHGREELADAYAKQVKDLAYFPIWSYAHPRAIELAERLTSLTPGDLNHVFFSASGGEAVETAAKLIKQYFKLTGKPMKHKIISRHVAYHGTTQGALSITGIPAAKQFFEPLIAGHHKVPNTNFYRAPLNHRDSVEEFGQWAANRIEEAILFEGADTVAAVFVEPVQNSGGCFPPPAGYLQRVREICDQYDVMMVCDETINAFGRVGEYFASTRYGIVPDIITCGKGMTSGYFPMGAMIANERLYEPFRKGTNTFLHGFTFGGHPAGAAVALANLDIFEREGINENVRKNEMALKTTLEKLYDLPIVGDIRGAGYFWGLEMVKDKVTRETFTADESEKLLRGFLSKALFDNGLYCRADDRGDPVIQIAPPLICDQSHFDEIESILRTVLTEAASIIL</sequence>
<dbReference type="GO" id="GO:0008483">
    <property type="term" value="F:transaminase activity"/>
    <property type="evidence" value="ECO:0007669"/>
    <property type="project" value="UniProtKB-KW"/>
</dbReference>
<dbReference type="Pfam" id="PF00202">
    <property type="entry name" value="Aminotran_3"/>
    <property type="match status" value="1"/>
</dbReference>
<keyword evidence="4" id="KW-0663">Pyridoxal phosphate</keyword>
<evidence type="ECO:0000313" key="5">
    <source>
        <dbReference type="EMBL" id="CAB4776072.1"/>
    </source>
</evidence>